<dbReference type="InterPro" id="IPR018062">
    <property type="entry name" value="HTH_AraC-typ_CS"/>
</dbReference>
<dbReference type="GO" id="GO:0043565">
    <property type="term" value="F:sequence-specific DNA binding"/>
    <property type="evidence" value="ECO:0007669"/>
    <property type="project" value="InterPro"/>
</dbReference>
<protein>
    <recommendedName>
        <fullName evidence="5">HTH araC/xylS-type domain-containing protein</fullName>
    </recommendedName>
</protein>
<dbReference type="HOGENOM" id="CLU_1151234_0_0_10"/>
<dbReference type="Proteomes" id="UP000033054">
    <property type="component" value="Chromosome"/>
</dbReference>
<dbReference type="EMBL" id="CP010429">
    <property type="protein sequence ID" value="AKD56058.1"/>
    <property type="molecule type" value="Genomic_DNA"/>
</dbReference>
<dbReference type="KEGG" id="srd:SD10_15300"/>
<keyword evidence="2" id="KW-0238">DNA-binding</keyword>
<reference evidence="6 7" key="1">
    <citation type="journal article" date="2014" name="Curr. Microbiol.">
        <title>Spirosoma radiotolerans sp. nov., a gamma-radiation-resistant bacterium isolated from gamma ray-irradiated soil.</title>
        <authorList>
            <person name="Lee J.J."/>
            <person name="Srinivasan S."/>
            <person name="Lim S."/>
            <person name="Joe M."/>
            <person name="Im S."/>
            <person name="Bae S.I."/>
            <person name="Park K.R."/>
            <person name="Han J.H."/>
            <person name="Park S.H."/>
            <person name="Joo B.M."/>
            <person name="Park S.J."/>
            <person name="Kim M.K."/>
        </authorList>
    </citation>
    <scope>NUCLEOTIDE SEQUENCE [LARGE SCALE GENOMIC DNA]</scope>
    <source>
        <strain evidence="6 7">DG5A</strain>
    </source>
</reference>
<dbReference type="InterPro" id="IPR020449">
    <property type="entry name" value="Tscrpt_reg_AraC-type_HTH"/>
</dbReference>
<keyword evidence="4" id="KW-0472">Membrane</keyword>
<proteinExistence type="predicted"/>
<name>A0A0E3ZX85_9BACT</name>
<gene>
    <name evidence="6" type="ORF">SD10_15300</name>
</gene>
<dbReference type="Gene3D" id="1.10.10.60">
    <property type="entry name" value="Homeodomain-like"/>
    <property type="match status" value="2"/>
</dbReference>
<organism evidence="6 7">
    <name type="scientific">Spirosoma radiotolerans</name>
    <dbReference type="NCBI Taxonomy" id="1379870"/>
    <lineage>
        <taxon>Bacteria</taxon>
        <taxon>Pseudomonadati</taxon>
        <taxon>Bacteroidota</taxon>
        <taxon>Cytophagia</taxon>
        <taxon>Cytophagales</taxon>
        <taxon>Cytophagaceae</taxon>
        <taxon>Spirosoma</taxon>
    </lineage>
</organism>
<keyword evidence="3" id="KW-0804">Transcription</keyword>
<keyword evidence="1" id="KW-0805">Transcription regulation</keyword>
<dbReference type="PRINTS" id="PR00032">
    <property type="entry name" value="HTHARAC"/>
</dbReference>
<dbReference type="PANTHER" id="PTHR43280">
    <property type="entry name" value="ARAC-FAMILY TRANSCRIPTIONAL REGULATOR"/>
    <property type="match status" value="1"/>
</dbReference>
<sequence length="241" mass="27798">MTMWCRGRFVLISLFLFTIQFVWAGTVVSIVVPNWWHNWWAYVLYALLAILLLRFYVRLRVQQALAQQERVAQQRHAEQQRNRFDHQPNHQALPHTPFIHAATTGPIDAARQVNLRLPETSQQPEAPAPTSPFLEDLQTLLRVNFSNPQFGVEEMAQAMGLSRVHLYRKIKASSGLTASELLRNYRLTKAKDLLRLNHTITETAFAVGFDSPAYFAKCFRDMYKVTPSDFQTQEKSSHTSP</sequence>
<evidence type="ECO:0000256" key="1">
    <source>
        <dbReference type="ARBA" id="ARBA00023015"/>
    </source>
</evidence>
<keyword evidence="4" id="KW-0812">Transmembrane</keyword>
<dbReference type="SUPFAM" id="SSF46689">
    <property type="entry name" value="Homeodomain-like"/>
    <property type="match status" value="1"/>
</dbReference>
<dbReference type="InterPro" id="IPR018060">
    <property type="entry name" value="HTH_AraC"/>
</dbReference>
<accession>A0A0E3ZX85</accession>
<dbReference type="InterPro" id="IPR009057">
    <property type="entry name" value="Homeodomain-like_sf"/>
</dbReference>
<dbReference type="SMART" id="SM00342">
    <property type="entry name" value="HTH_ARAC"/>
    <property type="match status" value="1"/>
</dbReference>
<keyword evidence="7" id="KW-1185">Reference proteome</keyword>
<evidence type="ECO:0000256" key="2">
    <source>
        <dbReference type="ARBA" id="ARBA00023125"/>
    </source>
</evidence>
<dbReference type="PROSITE" id="PS00041">
    <property type="entry name" value="HTH_ARAC_FAMILY_1"/>
    <property type="match status" value="1"/>
</dbReference>
<keyword evidence="4" id="KW-1133">Transmembrane helix</keyword>
<feature type="domain" description="HTH araC/xylS-type" evidence="5">
    <location>
        <begin position="135"/>
        <end position="233"/>
    </location>
</feature>
<dbReference type="Pfam" id="PF12833">
    <property type="entry name" value="HTH_18"/>
    <property type="match status" value="1"/>
</dbReference>
<dbReference type="STRING" id="1379870.SD10_15300"/>
<dbReference type="GO" id="GO:0003700">
    <property type="term" value="F:DNA-binding transcription factor activity"/>
    <property type="evidence" value="ECO:0007669"/>
    <property type="project" value="InterPro"/>
</dbReference>
<dbReference type="PATRIC" id="fig|1379870.5.peg.3327"/>
<dbReference type="AlphaFoldDB" id="A0A0E3ZX85"/>
<evidence type="ECO:0000256" key="3">
    <source>
        <dbReference type="ARBA" id="ARBA00023163"/>
    </source>
</evidence>
<dbReference type="PANTHER" id="PTHR43280:SF28">
    <property type="entry name" value="HTH-TYPE TRANSCRIPTIONAL ACTIVATOR RHAS"/>
    <property type="match status" value="1"/>
</dbReference>
<dbReference type="PROSITE" id="PS01124">
    <property type="entry name" value="HTH_ARAC_FAMILY_2"/>
    <property type="match status" value="1"/>
</dbReference>
<evidence type="ECO:0000256" key="4">
    <source>
        <dbReference type="SAM" id="Phobius"/>
    </source>
</evidence>
<evidence type="ECO:0000259" key="5">
    <source>
        <dbReference type="PROSITE" id="PS01124"/>
    </source>
</evidence>
<feature type="transmembrane region" description="Helical" evidence="4">
    <location>
        <begin position="40"/>
        <end position="57"/>
    </location>
</feature>
<evidence type="ECO:0000313" key="7">
    <source>
        <dbReference type="Proteomes" id="UP000033054"/>
    </source>
</evidence>
<evidence type="ECO:0000313" key="6">
    <source>
        <dbReference type="EMBL" id="AKD56058.1"/>
    </source>
</evidence>